<dbReference type="AlphaFoldDB" id="A0A2T3AZ59"/>
<dbReference type="Gene3D" id="3.40.50.720">
    <property type="entry name" value="NAD(P)-binding Rossmann-like Domain"/>
    <property type="match status" value="1"/>
</dbReference>
<sequence>PQVLEDDFLECFRIIVLGLVHGVQGFLPLIRQGSIKKAINHSSAMSDLEFINQAEIPMAGPYSASKASANVVMAKYSSALREEGILFLSISPGYVITEIEPSRYCEVDPTESQGMRDKFASHVPHFTRPLTPEESVTAC</sequence>
<organism evidence="1 2">
    <name type="scientific">Amorphotheca resinae ATCC 22711</name>
    <dbReference type="NCBI Taxonomy" id="857342"/>
    <lineage>
        <taxon>Eukaryota</taxon>
        <taxon>Fungi</taxon>
        <taxon>Dikarya</taxon>
        <taxon>Ascomycota</taxon>
        <taxon>Pezizomycotina</taxon>
        <taxon>Leotiomycetes</taxon>
        <taxon>Helotiales</taxon>
        <taxon>Amorphothecaceae</taxon>
        <taxon>Amorphotheca</taxon>
    </lineage>
</organism>
<dbReference type="OrthoDB" id="7289984at2759"/>
<dbReference type="InterPro" id="IPR002347">
    <property type="entry name" value="SDR_fam"/>
</dbReference>
<dbReference type="PANTHER" id="PTHR45458">
    <property type="entry name" value="SHORT-CHAIN DEHYDROGENASE/REDUCTASE SDR"/>
    <property type="match status" value="1"/>
</dbReference>
<dbReference type="RefSeq" id="XP_024719901.1">
    <property type="nucleotide sequence ID" value="XM_024860970.1"/>
</dbReference>
<dbReference type="PANTHER" id="PTHR45458:SF3">
    <property type="entry name" value="CHAIN DEHYDROGENASE (ATSC), PUTATIVE-RELATED"/>
    <property type="match status" value="1"/>
</dbReference>
<protein>
    <submittedName>
        <fullName evidence="1">Uncharacterized protein</fullName>
    </submittedName>
</protein>
<dbReference type="InParanoid" id="A0A2T3AZ59"/>
<evidence type="ECO:0000313" key="1">
    <source>
        <dbReference type="EMBL" id="PSS15302.1"/>
    </source>
</evidence>
<accession>A0A2T3AZ59</accession>
<evidence type="ECO:0000313" key="2">
    <source>
        <dbReference type="Proteomes" id="UP000241818"/>
    </source>
</evidence>
<reference evidence="1 2" key="1">
    <citation type="journal article" date="2018" name="New Phytol.">
        <title>Comparative genomics and transcriptomics depict ericoid mycorrhizal fungi as versatile saprotrophs and plant mutualists.</title>
        <authorList>
            <person name="Martino E."/>
            <person name="Morin E."/>
            <person name="Grelet G.A."/>
            <person name="Kuo A."/>
            <person name="Kohler A."/>
            <person name="Daghino S."/>
            <person name="Barry K.W."/>
            <person name="Cichocki N."/>
            <person name="Clum A."/>
            <person name="Dockter R.B."/>
            <person name="Hainaut M."/>
            <person name="Kuo R.C."/>
            <person name="LaButti K."/>
            <person name="Lindahl B.D."/>
            <person name="Lindquist E.A."/>
            <person name="Lipzen A."/>
            <person name="Khouja H.R."/>
            <person name="Magnuson J."/>
            <person name="Murat C."/>
            <person name="Ohm R.A."/>
            <person name="Singer S.W."/>
            <person name="Spatafora J.W."/>
            <person name="Wang M."/>
            <person name="Veneault-Fourrey C."/>
            <person name="Henrissat B."/>
            <person name="Grigoriev I.V."/>
            <person name="Martin F.M."/>
            <person name="Perotto S."/>
        </authorList>
    </citation>
    <scope>NUCLEOTIDE SEQUENCE [LARGE SCALE GENOMIC DNA]</scope>
    <source>
        <strain evidence="1 2">ATCC 22711</strain>
    </source>
</reference>
<dbReference type="SUPFAM" id="SSF51735">
    <property type="entry name" value="NAD(P)-binding Rossmann-fold domains"/>
    <property type="match status" value="1"/>
</dbReference>
<name>A0A2T3AZ59_AMORE</name>
<gene>
    <name evidence="1" type="ORF">M430DRAFT_104945</name>
</gene>
<proteinExistence type="predicted"/>
<dbReference type="Proteomes" id="UP000241818">
    <property type="component" value="Unassembled WGS sequence"/>
</dbReference>
<keyword evidence="2" id="KW-1185">Reference proteome</keyword>
<dbReference type="GO" id="GO:0016616">
    <property type="term" value="F:oxidoreductase activity, acting on the CH-OH group of donors, NAD or NADP as acceptor"/>
    <property type="evidence" value="ECO:0007669"/>
    <property type="project" value="TreeGrafter"/>
</dbReference>
<feature type="non-terminal residue" evidence="1">
    <location>
        <position position="1"/>
    </location>
</feature>
<dbReference type="InterPro" id="IPR036291">
    <property type="entry name" value="NAD(P)-bd_dom_sf"/>
</dbReference>
<dbReference type="InterPro" id="IPR052184">
    <property type="entry name" value="SDR_enzymes"/>
</dbReference>
<dbReference type="Pfam" id="PF00106">
    <property type="entry name" value="adh_short"/>
    <property type="match status" value="1"/>
</dbReference>
<dbReference type="GeneID" id="36569051"/>
<dbReference type="EMBL" id="KZ679013">
    <property type="protein sequence ID" value="PSS15302.1"/>
    <property type="molecule type" value="Genomic_DNA"/>
</dbReference>